<comment type="caution">
    <text evidence="2">The sequence shown here is derived from an EMBL/GenBank/DDBJ whole genome shotgun (WGS) entry which is preliminary data.</text>
</comment>
<keyword evidence="3" id="KW-1185">Reference proteome</keyword>
<dbReference type="InterPro" id="IPR011990">
    <property type="entry name" value="TPR-like_helical_dom_sf"/>
</dbReference>
<organism evidence="2 3">
    <name type="scientific">Cylindrotheca closterium</name>
    <dbReference type="NCBI Taxonomy" id="2856"/>
    <lineage>
        <taxon>Eukaryota</taxon>
        <taxon>Sar</taxon>
        <taxon>Stramenopiles</taxon>
        <taxon>Ochrophyta</taxon>
        <taxon>Bacillariophyta</taxon>
        <taxon>Bacillariophyceae</taxon>
        <taxon>Bacillariophycidae</taxon>
        <taxon>Bacillariales</taxon>
        <taxon>Bacillariaceae</taxon>
        <taxon>Cylindrotheca</taxon>
    </lineage>
</organism>
<feature type="compositionally biased region" description="Low complexity" evidence="1">
    <location>
        <begin position="71"/>
        <end position="80"/>
    </location>
</feature>
<evidence type="ECO:0000313" key="3">
    <source>
        <dbReference type="Proteomes" id="UP001295423"/>
    </source>
</evidence>
<sequence length="226" mass="25884">MSQRLNNTAAHQIESGDYDKAIKTLNNALRLSRADFRQSQTSHLFMLEACLSYSQNLSTQQAAAVGEGDENSSNNSNSSNKNGLVIYQQALRVPSEYMSHPMGRILPLLVMYNMALANQLKSLKETNDDKQRRVLLNRALKLYELAYQWQSKEEHKSLRLNMILVNNIGDIHRRVNNKTKFQRCMQQLMRTLLYVRVTDGENIQQIQPMETTFRRNIQMSSSAGAA</sequence>
<gene>
    <name evidence="2" type="ORF">CYCCA115_LOCUS2478</name>
</gene>
<proteinExistence type="predicted"/>
<feature type="region of interest" description="Disordered" evidence="1">
    <location>
        <begin position="62"/>
        <end position="81"/>
    </location>
</feature>
<protein>
    <submittedName>
        <fullName evidence="2">Uncharacterized protein</fullName>
    </submittedName>
</protein>
<dbReference type="Gene3D" id="1.25.40.10">
    <property type="entry name" value="Tetratricopeptide repeat domain"/>
    <property type="match status" value="1"/>
</dbReference>
<accession>A0AAD2CG79</accession>
<dbReference type="Proteomes" id="UP001295423">
    <property type="component" value="Unassembled WGS sequence"/>
</dbReference>
<evidence type="ECO:0000313" key="2">
    <source>
        <dbReference type="EMBL" id="CAJ1931640.1"/>
    </source>
</evidence>
<reference evidence="2" key="1">
    <citation type="submission" date="2023-08" db="EMBL/GenBank/DDBJ databases">
        <authorList>
            <person name="Audoor S."/>
            <person name="Bilcke G."/>
        </authorList>
    </citation>
    <scope>NUCLEOTIDE SEQUENCE</scope>
</reference>
<dbReference type="EMBL" id="CAKOGP040000169">
    <property type="protein sequence ID" value="CAJ1931640.1"/>
    <property type="molecule type" value="Genomic_DNA"/>
</dbReference>
<name>A0AAD2CG79_9STRA</name>
<dbReference type="AlphaFoldDB" id="A0AAD2CG79"/>
<evidence type="ECO:0000256" key="1">
    <source>
        <dbReference type="SAM" id="MobiDB-lite"/>
    </source>
</evidence>